<dbReference type="Proteomes" id="UP001596512">
    <property type="component" value="Unassembled WGS sequence"/>
</dbReference>
<reference evidence="2" key="1">
    <citation type="journal article" date="2019" name="Int. J. Syst. Evol. Microbiol.">
        <title>The Global Catalogue of Microorganisms (GCM) 10K type strain sequencing project: providing services to taxonomists for standard genome sequencing and annotation.</title>
        <authorList>
            <consortium name="The Broad Institute Genomics Platform"/>
            <consortium name="The Broad Institute Genome Sequencing Center for Infectious Disease"/>
            <person name="Wu L."/>
            <person name="Ma J."/>
        </authorList>
    </citation>
    <scope>NUCLEOTIDE SEQUENCE [LARGE SCALE GENOMIC DNA]</scope>
    <source>
        <strain evidence="2">JCM 17695</strain>
    </source>
</reference>
<evidence type="ECO:0000313" key="1">
    <source>
        <dbReference type="EMBL" id="MFC7614292.1"/>
    </source>
</evidence>
<sequence length="46" mass="5155">MNEPVLPLWVHARALAEDRSWTESLAAGLQDAVKRLLTRAGRCPVR</sequence>
<accession>A0ABW2TKL2</accession>
<protein>
    <submittedName>
        <fullName evidence="1">Uncharacterized protein</fullName>
    </submittedName>
</protein>
<dbReference type="EMBL" id="JBHTEY010000004">
    <property type="protein sequence ID" value="MFC7614292.1"/>
    <property type="molecule type" value="Genomic_DNA"/>
</dbReference>
<keyword evidence="2" id="KW-1185">Reference proteome</keyword>
<evidence type="ECO:0000313" key="2">
    <source>
        <dbReference type="Proteomes" id="UP001596512"/>
    </source>
</evidence>
<comment type="caution">
    <text evidence="1">The sequence shown here is derived from an EMBL/GenBank/DDBJ whole genome shotgun (WGS) entry which is preliminary data.</text>
</comment>
<name>A0ABW2TKL2_9PSEU</name>
<gene>
    <name evidence="1" type="ORF">ACFQV2_12890</name>
</gene>
<organism evidence="1 2">
    <name type="scientific">Actinokineospora soli</name>
    <dbReference type="NCBI Taxonomy" id="1048753"/>
    <lineage>
        <taxon>Bacteria</taxon>
        <taxon>Bacillati</taxon>
        <taxon>Actinomycetota</taxon>
        <taxon>Actinomycetes</taxon>
        <taxon>Pseudonocardiales</taxon>
        <taxon>Pseudonocardiaceae</taxon>
        <taxon>Actinokineospora</taxon>
    </lineage>
</organism>
<proteinExistence type="predicted"/>